<protein>
    <submittedName>
        <fullName evidence="5">WD-40 repeat protein</fullName>
    </submittedName>
</protein>
<dbReference type="InterPro" id="IPR015943">
    <property type="entry name" value="WD40/YVTN_repeat-like_dom_sf"/>
</dbReference>
<keyword evidence="4" id="KW-0472">Membrane</keyword>
<sequence length="369" mass="41377">METKNRKRTRFVILSTSFLLFCMIIMFAINLVRTYNSFKVRSYVFDRPVYTTSLSFDGKLLASGGRDGMLNVRRVNDGKIVYELLGHTRAVLSVAFTPNDDYLVSSAADGTVWVWDMHSGHQIRLLLDSQRLPITIPNFPSSEEIPFFDISINPDSTLAAIGTILGTTIVVEINTGMIVFVFQGHEEFGRSEDVRSVSFSPNGERLATTGNDGTVHIWQLKRDQLEVVLKNPDTNIDIVKVKFINGSDSVIVARKSSAIEVWSISKREMIHYLLAGNQSITTASFSLDGKYFIIDGGRIDPVYEGIPILGHHNTDIFMGSVYKNIPLETLSGHQGYIYSIDFDFRRNTIVSCSDDKTVRIWDVSKLIGP</sequence>
<evidence type="ECO:0000313" key="5">
    <source>
        <dbReference type="EMBL" id="EFO82098.1"/>
    </source>
</evidence>
<dbReference type="eggNOG" id="COG2319">
    <property type="taxonomic scope" value="Bacteria"/>
</dbReference>
<name>E1I9M0_9CHLR</name>
<dbReference type="Proteomes" id="UP000054010">
    <property type="component" value="Unassembled WGS sequence"/>
</dbReference>
<keyword evidence="1 3" id="KW-0853">WD repeat</keyword>
<dbReference type="PROSITE" id="PS50294">
    <property type="entry name" value="WD_REPEATS_REGION"/>
    <property type="match status" value="3"/>
</dbReference>
<dbReference type="PROSITE" id="PS00678">
    <property type="entry name" value="WD_REPEATS_1"/>
    <property type="match status" value="2"/>
</dbReference>
<dbReference type="PROSITE" id="PS50082">
    <property type="entry name" value="WD_REPEATS_2"/>
    <property type="match status" value="3"/>
</dbReference>
<keyword evidence="6" id="KW-1185">Reference proteome</keyword>
<evidence type="ECO:0000256" key="4">
    <source>
        <dbReference type="SAM" id="Phobius"/>
    </source>
</evidence>
<dbReference type="PANTHER" id="PTHR22847">
    <property type="entry name" value="WD40 REPEAT PROTEIN"/>
    <property type="match status" value="1"/>
</dbReference>
<keyword evidence="4" id="KW-0812">Transmembrane</keyword>
<dbReference type="STRING" id="765420.OSCT_0021"/>
<dbReference type="OrthoDB" id="9812686at2"/>
<gene>
    <name evidence="5" type="ORF">OSCT_0021</name>
</gene>
<reference evidence="5 6" key="1">
    <citation type="journal article" date="2011" name="J. Bacteriol.">
        <title>Draft genome sequence of the anoxygenic filamentous phototrophic bacterium Oscillochloris trichoides subsp. DG-6.</title>
        <authorList>
            <person name="Kuznetsov B.B."/>
            <person name="Ivanovsky R.N."/>
            <person name="Keppen O.I."/>
            <person name="Sukhacheva M.V."/>
            <person name="Bumazhkin B.K."/>
            <person name="Patutina E.O."/>
            <person name="Beletsky A.V."/>
            <person name="Mardanov A.V."/>
            <person name="Baslerov R.V."/>
            <person name="Panteleeva A.N."/>
            <person name="Kolganova T.V."/>
            <person name="Ravin N.V."/>
            <person name="Skryabin K.G."/>
        </authorList>
    </citation>
    <scope>NUCLEOTIDE SEQUENCE [LARGE SCALE GENOMIC DNA]</scope>
    <source>
        <strain evidence="5 6">DG-6</strain>
    </source>
</reference>
<organism evidence="5 6">
    <name type="scientific">Oscillochloris trichoides DG-6</name>
    <dbReference type="NCBI Taxonomy" id="765420"/>
    <lineage>
        <taxon>Bacteria</taxon>
        <taxon>Bacillati</taxon>
        <taxon>Chloroflexota</taxon>
        <taxon>Chloroflexia</taxon>
        <taxon>Chloroflexales</taxon>
        <taxon>Chloroflexineae</taxon>
        <taxon>Oscillochloridaceae</taxon>
        <taxon>Oscillochloris</taxon>
    </lineage>
</organism>
<feature type="transmembrane region" description="Helical" evidence="4">
    <location>
        <begin position="12"/>
        <end position="32"/>
    </location>
</feature>
<evidence type="ECO:0000256" key="1">
    <source>
        <dbReference type="ARBA" id="ARBA00022574"/>
    </source>
</evidence>
<dbReference type="Pfam" id="PF00400">
    <property type="entry name" value="WD40"/>
    <property type="match status" value="4"/>
</dbReference>
<proteinExistence type="predicted"/>
<feature type="repeat" description="WD" evidence="3">
    <location>
        <begin position="330"/>
        <end position="364"/>
    </location>
</feature>
<evidence type="ECO:0000256" key="2">
    <source>
        <dbReference type="ARBA" id="ARBA00022737"/>
    </source>
</evidence>
<dbReference type="PRINTS" id="PR00320">
    <property type="entry name" value="GPROTEINBRPT"/>
</dbReference>
<dbReference type="PANTHER" id="PTHR22847:SF637">
    <property type="entry name" value="WD REPEAT DOMAIN 5B"/>
    <property type="match status" value="1"/>
</dbReference>
<keyword evidence="4" id="KW-1133">Transmembrane helix</keyword>
<dbReference type="Gene3D" id="2.130.10.10">
    <property type="entry name" value="YVTN repeat-like/Quinoprotein amine dehydrogenase"/>
    <property type="match status" value="3"/>
</dbReference>
<dbReference type="InterPro" id="IPR020472">
    <property type="entry name" value="WD40_PAC1"/>
</dbReference>
<dbReference type="InterPro" id="IPR001680">
    <property type="entry name" value="WD40_rpt"/>
</dbReference>
<dbReference type="SMART" id="SM00320">
    <property type="entry name" value="WD40"/>
    <property type="match status" value="4"/>
</dbReference>
<feature type="repeat" description="WD" evidence="3">
    <location>
        <begin position="187"/>
        <end position="228"/>
    </location>
</feature>
<comment type="caution">
    <text evidence="5">The sequence shown here is derived from an EMBL/GenBank/DDBJ whole genome shotgun (WGS) entry which is preliminary data.</text>
</comment>
<dbReference type="AlphaFoldDB" id="E1I9M0"/>
<evidence type="ECO:0000256" key="3">
    <source>
        <dbReference type="PROSITE-ProRule" id="PRU00221"/>
    </source>
</evidence>
<feature type="repeat" description="WD" evidence="3">
    <location>
        <begin position="84"/>
        <end position="125"/>
    </location>
</feature>
<dbReference type="CDD" id="cd00200">
    <property type="entry name" value="WD40"/>
    <property type="match status" value="1"/>
</dbReference>
<dbReference type="InterPro" id="IPR019775">
    <property type="entry name" value="WD40_repeat_CS"/>
</dbReference>
<accession>E1I9M0</accession>
<evidence type="ECO:0000313" key="6">
    <source>
        <dbReference type="Proteomes" id="UP000054010"/>
    </source>
</evidence>
<dbReference type="InterPro" id="IPR036322">
    <property type="entry name" value="WD40_repeat_dom_sf"/>
</dbReference>
<keyword evidence="2" id="KW-0677">Repeat</keyword>
<dbReference type="SUPFAM" id="SSF50978">
    <property type="entry name" value="WD40 repeat-like"/>
    <property type="match status" value="1"/>
</dbReference>
<dbReference type="EMBL" id="ADVR01000001">
    <property type="protein sequence ID" value="EFO82098.1"/>
    <property type="molecule type" value="Genomic_DNA"/>
</dbReference>
<dbReference type="HOGENOM" id="CLU_749732_0_0_0"/>